<name>A0A0C2CXN1_9BACT</name>
<dbReference type="EMBL" id="JMCC02000074">
    <property type="protein sequence ID" value="KIG14400.1"/>
    <property type="molecule type" value="Genomic_DNA"/>
</dbReference>
<dbReference type="AlphaFoldDB" id="A0A0C2CXN1"/>
<protein>
    <submittedName>
        <fullName evidence="1">Uncharacterized protein</fullName>
    </submittedName>
</protein>
<dbReference type="RefSeq" id="WP_052553811.1">
    <property type="nucleotide sequence ID" value="NZ_JMCC02000074.1"/>
</dbReference>
<evidence type="ECO:0000313" key="1">
    <source>
        <dbReference type="EMBL" id="KIG14400.1"/>
    </source>
</evidence>
<evidence type="ECO:0000313" key="2">
    <source>
        <dbReference type="Proteomes" id="UP000031599"/>
    </source>
</evidence>
<dbReference type="Proteomes" id="UP000031599">
    <property type="component" value="Unassembled WGS sequence"/>
</dbReference>
<accession>A0A0C2CXN1</accession>
<proteinExistence type="predicted"/>
<dbReference type="InterPro" id="IPR014338">
    <property type="entry name" value="CHP02996_rpt-companion-dom"/>
</dbReference>
<gene>
    <name evidence="1" type="ORF">DB30_06875</name>
</gene>
<comment type="caution">
    <text evidence="1">The sequence shown here is derived from an EMBL/GenBank/DDBJ whole genome shotgun (WGS) entry which is preliminary data.</text>
</comment>
<sequence>MSLQAALQCQGEARLDQLLAAWQASRQPAIAAAIAELGAALGPSLGADPHDLDAWHAQASAAPARIRRELLDRLDKTNWKKALAQLEVIAGWPADPRTVDALLALIDRAPYRSHPARALWERVYTLLLELADPRTLAALPAPDTYVRQFPPEQTKRTIARRLTDLRERLAELPELPPLTDEETGLLDRLRPLATAKRPDDEQLLADIYANPDDDAPRAVYADLLTSYGDPRGELIALQLLTKPGKPQRDRIKQLLREHQIAWLGELADVALALDLRYERGFPAAITLDGGASQAAIERLTGHRAWRTVTALDVRGDRPGYADFLAHEVFFNLRELTSVSALALRRFNEPAPRALTRMVVSGDFEHPLPSSLRDKILSGVGLPQLRTLGLQFYNKNDNAIARVLESPLGHSLTRFELDLRSGDDSNFPRILAAILRLALPQLRELSCAWGFAYELTREGEGWAIVATYAGSKGDRFHMLTDLLTALREQGDISRLTKLEVKTPSYKPPPKELVRLRRAARGLM</sequence>
<organism evidence="1 2">
    <name type="scientific">Enhygromyxa salina</name>
    <dbReference type="NCBI Taxonomy" id="215803"/>
    <lineage>
        <taxon>Bacteria</taxon>
        <taxon>Pseudomonadati</taxon>
        <taxon>Myxococcota</taxon>
        <taxon>Polyangia</taxon>
        <taxon>Nannocystales</taxon>
        <taxon>Nannocystaceae</taxon>
        <taxon>Enhygromyxa</taxon>
    </lineage>
</organism>
<dbReference type="NCBIfam" id="TIGR02996">
    <property type="entry name" value="rpt_mate_G_obs"/>
    <property type="match status" value="1"/>
</dbReference>
<reference evidence="1 2" key="1">
    <citation type="submission" date="2014-12" db="EMBL/GenBank/DDBJ databases">
        <title>Genome assembly of Enhygromyxa salina DSM 15201.</title>
        <authorList>
            <person name="Sharma G."/>
            <person name="Subramanian S."/>
        </authorList>
    </citation>
    <scope>NUCLEOTIDE SEQUENCE [LARGE SCALE GENOMIC DNA]</scope>
    <source>
        <strain evidence="1 2">DSM 15201</strain>
    </source>
</reference>